<sequence>MLSLLHNSYKWNLSGPIELWETLPSNKQSGREGGVPQGPRQMLGFRSALGDSSQGVQDGSGLDEVFGIKGRLTGDKYMK</sequence>
<protein>
    <submittedName>
        <fullName evidence="2">Uncharacterized protein</fullName>
    </submittedName>
</protein>
<dbReference type="EMBL" id="JAUZQC010000007">
    <property type="protein sequence ID" value="KAK5868225.1"/>
    <property type="molecule type" value="Genomic_DNA"/>
</dbReference>
<comment type="caution">
    <text evidence="2">The sequence shown here is derived from an EMBL/GenBank/DDBJ whole genome shotgun (WGS) entry which is preliminary data.</text>
</comment>
<organism evidence="2 3">
    <name type="scientific">Eleginops maclovinus</name>
    <name type="common">Patagonian blennie</name>
    <name type="synonym">Eleginus maclovinus</name>
    <dbReference type="NCBI Taxonomy" id="56733"/>
    <lineage>
        <taxon>Eukaryota</taxon>
        <taxon>Metazoa</taxon>
        <taxon>Chordata</taxon>
        <taxon>Craniata</taxon>
        <taxon>Vertebrata</taxon>
        <taxon>Euteleostomi</taxon>
        <taxon>Actinopterygii</taxon>
        <taxon>Neopterygii</taxon>
        <taxon>Teleostei</taxon>
        <taxon>Neoteleostei</taxon>
        <taxon>Acanthomorphata</taxon>
        <taxon>Eupercaria</taxon>
        <taxon>Perciformes</taxon>
        <taxon>Notothenioidei</taxon>
        <taxon>Eleginopidae</taxon>
        <taxon>Eleginops</taxon>
    </lineage>
</organism>
<evidence type="ECO:0000313" key="2">
    <source>
        <dbReference type="EMBL" id="KAK5868225.1"/>
    </source>
</evidence>
<proteinExistence type="predicted"/>
<accession>A0AAN7XY81</accession>
<feature type="region of interest" description="Disordered" evidence="1">
    <location>
        <begin position="24"/>
        <end position="62"/>
    </location>
</feature>
<feature type="compositionally biased region" description="Low complexity" evidence="1">
    <location>
        <begin position="49"/>
        <end position="62"/>
    </location>
</feature>
<reference evidence="2 3" key="1">
    <citation type="journal article" date="2023" name="Genes (Basel)">
        <title>Chromosome-Level Genome Assembly and Circadian Gene Repertoire of the Patagonia Blennie Eleginops maclovinus-The Closest Ancestral Proxy of Antarctic Cryonotothenioids.</title>
        <authorList>
            <person name="Cheng C.C."/>
            <person name="Rivera-Colon A.G."/>
            <person name="Minhas B.F."/>
            <person name="Wilson L."/>
            <person name="Rayamajhi N."/>
            <person name="Vargas-Chacoff L."/>
            <person name="Catchen J.M."/>
        </authorList>
    </citation>
    <scope>NUCLEOTIDE SEQUENCE [LARGE SCALE GENOMIC DNA]</scope>
    <source>
        <strain evidence="2">JMC-PN-2008</strain>
    </source>
</reference>
<dbReference type="Proteomes" id="UP001346869">
    <property type="component" value="Unassembled WGS sequence"/>
</dbReference>
<gene>
    <name evidence="2" type="ORF">PBY51_009258</name>
</gene>
<evidence type="ECO:0000313" key="3">
    <source>
        <dbReference type="Proteomes" id="UP001346869"/>
    </source>
</evidence>
<keyword evidence="3" id="KW-1185">Reference proteome</keyword>
<name>A0AAN7XY81_ELEMC</name>
<dbReference type="AlphaFoldDB" id="A0AAN7XY81"/>
<evidence type="ECO:0000256" key="1">
    <source>
        <dbReference type="SAM" id="MobiDB-lite"/>
    </source>
</evidence>
<reference evidence="2 3" key="2">
    <citation type="journal article" date="2023" name="Mol. Biol. Evol.">
        <title>Genomics of Secondarily Temperate Adaptation in the Only Non-Antarctic Icefish.</title>
        <authorList>
            <person name="Rivera-Colon A.G."/>
            <person name="Rayamajhi N."/>
            <person name="Minhas B.F."/>
            <person name="Madrigal G."/>
            <person name="Bilyk K.T."/>
            <person name="Yoon V."/>
            <person name="Hune M."/>
            <person name="Gregory S."/>
            <person name="Cheng C.H.C."/>
            <person name="Catchen J.M."/>
        </authorList>
    </citation>
    <scope>NUCLEOTIDE SEQUENCE [LARGE SCALE GENOMIC DNA]</scope>
    <source>
        <strain evidence="2">JMC-PN-2008</strain>
    </source>
</reference>